<dbReference type="Gene3D" id="1.10.1390.10">
    <property type="match status" value="1"/>
</dbReference>
<dbReference type="PROSITE" id="PS00765">
    <property type="entry name" value="P_GLUCOSE_ISOMERASE_1"/>
    <property type="match status" value="1"/>
</dbReference>
<comment type="pathway">
    <text evidence="1 7 8">Carbohydrate degradation; glycolysis; D-glyceraldehyde 3-phosphate and glycerone phosphate from D-glucose: step 2/4.</text>
</comment>
<organism evidence="9 10">
    <name type="scientific">Marinobacter adhaerens</name>
    <dbReference type="NCBI Taxonomy" id="1033846"/>
    <lineage>
        <taxon>Bacteria</taxon>
        <taxon>Pseudomonadati</taxon>
        <taxon>Pseudomonadota</taxon>
        <taxon>Gammaproteobacteria</taxon>
        <taxon>Pseudomonadales</taxon>
        <taxon>Marinobacteraceae</taxon>
        <taxon>Marinobacter</taxon>
    </lineage>
</organism>
<dbReference type="Pfam" id="PF00342">
    <property type="entry name" value="PGI"/>
    <property type="match status" value="1"/>
</dbReference>
<dbReference type="Gene3D" id="3.40.50.10490">
    <property type="entry name" value="Glucose-6-phosphate isomerase like protein, domain 1"/>
    <property type="match status" value="2"/>
</dbReference>
<comment type="caution">
    <text evidence="9">The sequence shown here is derived from an EMBL/GenBank/DDBJ whole genome shotgun (WGS) entry which is preliminary data.</text>
</comment>
<comment type="subcellular location">
    <subcellularLocation>
        <location evidence="7">Cytoplasm</location>
    </subcellularLocation>
</comment>
<dbReference type="PRINTS" id="PR00662">
    <property type="entry name" value="G6PISOMERASE"/>
</dbReference>
<dbReference type="GO" id="GO:0048029">
    <property type="term" value="F:monosaccharide binding"/>
    <property type="evidence" value="ECO:0007669"/>
    <property type="project" value="TreeGrafter"/>
</dbReference>
<evidence type="ECO:0000256" key="5">
    <source>
        <dbReference type="ARBA" id="ARBA00023235"/>
    </source>
</evidence>
<dbReference type="PANTHER" id="PTHR11469:SF1">
    <property type="entry name" value="GLUCOSE-6-PHOSPHATE ISOMERASE"/>
    <property type="match status" value="1"/>
</dbReference>
<dbReference type="InterPro" id="IPR035476">
    <property type="entry name" value="SIS_PGI_1"/>
</dbReference>
<comment type="function">
    <text evidence="7">Catalyzes the reversible isomerization of glucose-6-phosphate to fructose-6-phosphate.</text>
</comment>
<dbReference type="InterPro" id="IPR023096">
    <property type="entry name" value="G6P_Isomerase_C"/>
</dbReference>
<evidence type="ECO:0000256" key="6">
    <source>
        <dbReference type="ARBA" id="ARBA00029321"/>
    </source>
</evidence>
<proteinExistence type="inferred from homology"/>
<evidence type="ECO:0000313" key="10">
    <source>
        <dbReference type="Proteomes" id="UP000536442"/>
    </source>
</evidence>
<dbReference type="GO" id="GO:0051156">
    <property type="term" value="P:glucose 6-phosphate metabolic process"/>
    <property type="evidence" value="ECO:0007669"/>
    <property type="project" value="TreeGrafter"/>
</dbReference>
<dbReference type="GO" id="GO:0006094">
    <property type="term" value="P:gluconeogenesis"/>
    <property type="evidence" value="ECO:0007669"/>
    <property type="project" value="UniProtKB-UniRule"/>
</dbReference>
<name>A0A851HU76_9GAMM</name>
<dbReference type="GO" id="GO:0005829">
    <property type="term" value="C:cytosol"/>
    <property type="evidence" value="ECO:0007669"/>
    <property type="project" value="TreeGrafter"/>
</dbReference>
<dbReference type="Proteomes" id="UP000536442">
    <property type="component" value="Unassembled WGS sequence"/>
</dbReference>
<evidence type="ECO:0000256" key="2">
    <source>
        <dbReference type="ARBA" id="ARBA00006604"/>
    </source>
</evidence>
<comment type="similarity">
    <text evidence="2 7 8">Belongs to the GPI family.</text>
</comment>
<protein>
    <recommendedName>
        <fullName evidence="7">Glucose-6-phosphate isomerase</fullName>
        <shortName evidence="7">GPI</shortName>
        <ecNumber evidence="7">5.3.1.9</ecNumber>
    </recommendedName>
    <alternativeName>
        <fullName evidence="7">Phosphoglucose isomerase</fullName>
        <shortName evidence="7">PGI</shortName>
    </alternativeName>
    <alternativeName>
        <fullName evidence="7">Phosphohexose isomerase</fullName>
        <shortName evidence="7">PHI</shortName>
    </alternativeName>
</protein>
<evidence type="ECO:0000313" key="9">
    <source>
        <dbReference type="EMBL" id="NWN92904.1"/>
    </source>
</evidence>
<keyword evidence="10" id="KW-1185">Reference proteome</keyword>
<keyword evidence="5 7" id="KW-0413">Isomerase</keyword>
<evidence type="ECO:0000256" key="8">
    <source>
        <dbReference type="RuleBase" id="RU000612"/>
    </source>
</evidence>
<dbReference type="GO" id="GO:0006096">
    <property type="term" value="P:glycolytic process"/>
    <property type="evidence" value="ECO:0007669"/>
    <property type="project" value="UniProtKB-UniRule"/>
</dbReference>
<keyword evidence="3 7" id="KW-0312">Gluconeogenesis</keyword>
<dbReference type="EC" id="5.3.1.9" evidence="7"/>
<dbReference type="InterPro" id="IPR001672">
    <property type="entry name" value="G6P_Isomerase"/>
</dbReference>
<dbReference type="HAMAP" id="MF_00473">
    <property type="entry name" value="G6P_isomerase"/>
    <property type="match status" value="1"/>
</dbReference>
<dbReference type="EMBL" id="JABEVQ010000010">
    <property type="protein sequence ID" value="NWN92904.1"/>
    <property type="molecule type" value="Genomic_DNA"/>
</dbReference>
<dbReference type="PROSITE" id="PS51463">
    <property type="entry name" value="P_GLUCOSE_ISOMERASE_3"/>
    <property type="match status" value="1"/>
</dbReference>
<keyword evidence="7" id="KW-0963">Cytoplasm</keyword>
<dbReference type="CDD" id="cd05016">
    <property type="entry name" value="SIS_PGI_2"/>
    <property type="match status" value="1"/>
</dbReference>
<evidence type="ECO:0000256" key="3">
    <source>
        <dbReference type="ARBA" id="ARBA00022432"/>
    </source>
</evidence>
<dbReference type="InterPro" id="IPR046348">
    <property type="entry name" value="SIS_dom_sf"/>
</dbReference>
<gene>
    <name evidence="7 9" type="primary">pgi</name>
    <name evidence="9" type="ORF">HLV39_15535</name>
</gene>
<dbReference type="InterPro" id="IPR018189">
    <property type="entry name" value="Phosphoglucose_isomerase_CS"/>
</dbReference>
<evidence type="ECO:0000256" key="7">
    <source>
        <dbReference type="HAMAP-Rule" id="MF_00473"/>
    </source>
</evidence>
<dbReference type="SUPFAM" id="SSF53697">
    <property type="entry name" value="SIS domain"/>
    <property type="match status" value="1"/>
</dbReference>
<dbReference type="PROSITE" id="PS00174">
    <property type="entry name" value="P_GLUCOSE_ISOMERASE_2"/>
    <property type="match status" value="1"/>
</dbReference>
<comment type="pathway">
    <text evidence="7">Carbohydrate biosynthesis; gluconeogenesis.</text>
</comment>
<dbReference type="AlphaFoldDB" id="A0A851HU76"/>
<evidence type="ECO:0000256" key="1">
    <source>
        <dbReference type="ARBA" id="ARBA00004926"/>
    </source>
</evidence>
<dbReference type="PANTHER" id="PTHR11469">
    <property type="entry name" value="GLUCOSE-6-PHOSPHATE ISOMERASE"/>
    <property type="match status" value="1"/>
</dbReference>
<dbReference type="UniPathway" id="UPA00138"/>
<dbReference type="GO" id="GO:0097367">
    <property type="term" value="F:carbohydrate derivative binding"/>
    <property type="evidence" value="ECO:0007669"/>
    <property type="project" value="InterPro"/>
</dbReference>
<dbReference type="GO" id="GO:0004347">
    <property type="term" value="F:glucose-6-phosphate isomerase activity"/>
    <property type="evidence" value="ECO:0007669"/>
    <property type="project" value="UniProtKB-UniRule"/>
</dbReference>
<reference evidence="9 10" key="1">
    <citation type="submission" date="2020-03" db="EMBL/GenBank/DDBJ databases">
        <title>Metagenomic, metatranscriptomic, and metabolomic analyses revealed the key microbes and metabolic features during the fermentation of ganjang, Korean traditional soy sauce.</title>
        <authorList>
            <person name="Chun B.H."/>
            <person name="Jeon C.O."/>
        </authorList>
    </citation>
    <scope>NUCLEOTIDE SEQUENCE [LARGE SCALE GENOMIC DNA]</scope>
    <source>
        <strain evidence="9 10">KG14</strain>
    </source>
</reference>
<feature type="active site" description="Proton donor" evidence="7">
    <location>
        <position position="357"/>
    </location>
</feature>
<dbReference type="CDD" id="cd05015">
    <property type="entry name" value="SIS_PGI_1"/>
    <property type="match status" value="1"/>
</dbReference>
<feature type="active site" evidence="7">
    <location>
        <position position="388"/>
    </location>
</feature>
<feature type="active site" evidence="7">
    <location>
        <position position="516"/>
    </location>
</feature>
<dbReference type="UniPathway" id="UPA00109">
    <property type="reaction ID" value="UER00181"/>
</dbReference>
<dbReference type="InterPro" id="IPR035482">
    <property type="entry name" value="SIS_PGI_2"/>
</dbReference>
<dbReference type="NCBIfam" id="NF001211">
    <property type="entry name" value="PRK00179.1"/>
    <property type="match status" value="1"/>
</dbReference>
<keyword evidence="4 7" id="KW-0324">Glycolysis</keyword>
<comment type="catalytic activity">
    <reaction evidence="6 7 8">
        <text>alpha-D-glucose 6-phosphate = beta-D-fructose 6-phosphate</text>
        <dbReference type="Rhea" id="RHEA:11816"/>
        <dbReference type="ChEBI" id="CHEBI:57634"/>
        <dbReference type="ChEBI" id="CHEBI:58225"/>
        <dbReference type="EC" id="5.3.1.9"/>
    </reaction>
</comment>
<accession>A0A851HU76</accession>
<sequence length="555" mass="60886">MTSPHPVLTSLPEWQALATCRERLENRSMRALFADDPDRSARYFVEAAGLSLDYSRNRLTEEVHAGLMSLARGCRLEERRAALLRGDRVNTTENRPALHTALRSPGTDRVTVDGENISAEVEATLARMESFVQEVRSQARTGYTGKAFTDVVSIGIGGSFLGPRLVTEALQPYQSPGIHCHYVANIDGTEICETLANIHPETTLFLVQSKSFGTRETLENSRAAKDWFIERTGNTQAVASHFMAVTANKTAAQEFGIARDNIFPMWDWVGGRYSLWSAIGLPVALSVGMDNFRALLAGAHAMDTHFRDAPLEKNMPVIMAMLGIWYGNFWGAETHAILPYDQYLRSLPEHLQQLDMESNGKRVNLQGLPLQHHSGPVIWGGVGVNGQHAYHQLIHQGTRLVPADFIIPLQSHNPVATHHAELFANCLGQSRAMMAGKTLDEAKAELAASGMAEAEIERLAPHKVIPGNQPSNTLMMEKVTPETVGALIALYEHRTFVQGTIWGVNSFDQWGVELGKKLGEGILPRLLGTADASADNASDSATDHLIRLFRSANGA</sequence>
<evidence type="ECO:0000256" key="4">
    <source>
        <dbReference type="ARBA" id="ARBA00023152"/>
    </source>
</evidence>